<dbReference type="InterPro" id="IPR021944">
    <property type="entry name" value="DUF3560"/>
</dbReference>
<evidence type="ECO:0000313" key="3">
    <source>
        <dbReference type="Proteomes" id="UP000076848"/>
    </source>
</evidence>
<dbReference type="STRING" id="288768.SAMEA3906486_04487"/>
<protein>
    <submittedName>
        <fullName evidence="2">Domain of uncharacterized function (DUF3560)</fullName>
    </submittedName>
</protein>
<dbReference type="Pfam" id="PF12083">
    <property type="entry name" value="DUF3560"/>
    <property type="match status" value="1"/>
</dbReference>
<dbReference type="EMBL" id="FKIF01000008">
    <property type="protein sequence ID" value="SAI73133.1"/>
    <property type="molecule type" value="Genomic_DNA"/>
</dbReference>
<dbReference type="Proteomes" id="UP000076848">
    <property type="component" value="Unassembled WGS sequence"/>
</dbReference>
<accession>A0A157SSL4</accession>
<name>A0A157SSL4_9BORD</name>
<evidence type="ECO:0000313" key="2">
    <source>
        <dbReference type="EMBL" id="SAI73133.1"/>
    </source>
</evidence>
<reference evidence="2 3" key="1">
    <citation type="submission" date="2016-04" db="EMBL/GenBank/DDBJ databases">
        <authorList>
            <consortium name="Pathogen Informatics"/>
        </authorList>
    </citation>
    <scope>NUCLEOTIDE SEQUENCE [LARGE SCALE GENOMIC DNA]</scope>
    <source>
        <strain evidence="2 3">H050680373</strain>
    </source>
</reference>
<dbReference type="AlphaFoldDB" id="A0A157SSL4"/>
<gene>
    <name evidence="2" type="ORF">SAMEA3906486_04487</name>
</gene>
<sequence length="434" mass="48693">MQDLTATYSPEDNKLRLYSLHRVDADLYRRLKDAGFSWAPKQDCFVAPMWTPEREDLLLELCGQIEAETTTVAQRAAQRSERFEDYGERRRQDAETARSRVSAITAHIPMGQPILVGHHSERRARRDAERIEQGIRRAILATDKAAYWDWRALGAERHARQKADPAVRHRRIRTLQAEQRKHQRTLDEAQVRLRMWSVEAVSIEQALRVASVASVSHAFPLADYPRCPPASQYEGLMSLYAALKDGIVDPAQARDIAAAQLQRQIARAQRWRAHVAGRVEYEQAQQDGDTGDLAQQFDVAAGGSVLVGGDWRGVHRVNRSGGCVVSLTIDAPASMHWAKTIKVGIEDVSDYRPPSACDPKQAKAPPIVNYPGEGVLTVTAAQWRDTHRDYKGVHTVEATAEHGAYRCRMLMQHGASHQVYLGDKPRVDRPGPQA</sequence>
<dbReference type="RefSeq" id="WP_197488215.1">
    <property type="nucleotide sequence ID" value="NZ_FKIF01000008.1"/>
</dbReference>
<feature type="region of interest" description="Disordered" evidence="1">
    <location>
        <begin position="78"/>
        <end position="98"/>
    </location>
</feature>
<keyword evidence="3" id="KW-1185">Reference proteome</keyword>
<organism evidence="2 3">
    <name type="scientific">Bordetella ansorpii</name>
    <dbReference type="NCBI Taxonomy" id="288768"/>
    <lineage>
        <taxon>Bacteria</taxon>
        <taxon>Pseudomonadati</taxon>
        <taxon>Pseudomonadota</taxon>
        <taxon>Betaproteobacteria</taxon>
        <taxon>Burkholderiales</taxon>
        <taxon>Alcaligenaceae</taxon>
        <taxon>Bordetella</taxon>
    </lineage>
</organism>
<proteinExistence type="predicted"/>
<evidence type="ECO:0000256" key="1">
    <source>
        <dbReference type="SAM" id="MobiDB-lite"/>
    </source>
</evidence>